<evidence type="ECO:0000313" key="3">
    <source>
        <dbReference type="Proteomes" id="UP000321723"/>
    </source>
</evidence>
<dbReference type="Proteomes" id="UP000321723">
    <property type="component" value="Unassembled WGS sequence"/>
</dbReference>
<reference evidence="2 4" key="2">
    <citation type="submission" date="2020-08" db="EMBL/GenBank/DDBJ databases">
        <title>Sequencing the genomes of 1000 actinobacteria strains.</title>
        <authorList>
            <person name="Klenk H.-P."/>
        </authorList>
    </citation>
    <scope>NUCLEOTIDE SEQUENCE [LARGE SCALE GENOMIC DNA]</scope>
    <source>
        <strain evidence="2 4">DSM 9581</strain>
    </source>
</reference>
<accession>A0A511FH58</accession>
<reference evidence="1 3" key="1">
    <citation type="submission" date="2019-07" db="EMBL/GenBank/DDBJ databases">
        <title>Whole genome shotgun sequence of Cellulomonas hominis NBRC 16055.</title>
        <authorList>
            <person name="Hosoyama A."/>
            <person name="Uohara A."/>
            <person name="Ohji S."/>
            <person name="Ichikawa N."/>
        </authorList>
    </citation>
    <scope>NUCLEOTIDE SEQUENCE [LARGE SCALE GENOMIC DNA]</scope>
    <source>
        <strain evidence="1 3">NBRC 16055</strain>
    </source>
</reference>
<evidence type="ECO:0000313" key="2">
    <source>
        <dbReference type="EMBL" id="MBB5474712.1"/>
    </source>
</evidence>
<gene>
    <name evidence="1" type="ORF">CHO01_37020</name>
    <name evidence="2" type="ORF">HNR08_003448</name>
</gene>
<dbReference type="EMBL" id="JACHDN010000001">
    <property type="protein sequence ID" value="MBB5474712.1"/>
    <property type="molecule type" value="Genomic_DNA"/>
</dbReference>
<name>A0A511FH58_9CELL</name>
<sequence length="168" mass="17639">MDLTAAGAAREVRPTCPVHDTPDCSSLLNGCSLPTQMIAYGQQLLDHVRANDEFERTDTVWRVEPLHERDSRPANSYDVVGSDGYPVTHALANLTHAEAAAIAQAHNAALQPASGAARDAALRLFNQTYHTAGDENGRAAAAADRDLVLDALGCAAQDGPGSPADPSL</sequence>
<organism evidence="1 3">
    <name type="scientific">Cellulomonas hominis</name>
    <dbReference type="NCBI Taxonomy" id="156981"/>
    <lineage>
        <taxon>Bacteria</taxon>
        <taxon>Bacillati</taxon>
        <taxon>Actinomycetota</taxon>
        <taxon>Actinomycetes</taxon>
        <taxon>Micrococcales</taxon>
        <taxon>Cellulomonadaceae</taxon>
        <taxon>Cellulomonas</taxon>
    </lineage>
</organism>
<evidence type="ECO:0000313" key="4">
    <source>
        <dbReference type="Proteomes" id="UP000564629"/>
    </source>
</evidence>
<dbReference type="EMBL" id="BJVQ01000088">
    <property type="protein sequence ID" value="GEL48586.1"/>
    <property type="molecule type" value="Genomic_DNA"/>
</dbReference>
<dbReference type="AlphaFoldDB" id="A0A511FH58"/>
<evidence type="ECO:0000313" key="1">
    <source>
        <dbReference type="EMBL" id="GEL48586.1"/>
    </source>
</evidence>
<proteinExistence type="predicted"/>
<dbReference type="RefSeq" id="WP_146840567.1">
    <property type="nucleotide sequence ID" value="NZ_BJVQ01000088.1"/>
</dbReference>
<protein>
    <submittedName>
        <fullName evidence="1">Uncharacterized protein</fullName>
    </submittedName>
</protein>
<keyword evidence="3" id="KW-1185">Reference proteome</keyword>
<dbReference type="Proteomes" id="UP000564629">
    <property type="component" value="Unassembled WGS sequence"/>
</dbReference>
<comment type="caution">
    <text evidence="1">The sequence shown here is derived from an EMBL/GenBank/DDBJ whole genome shotgun (WGS) entry which is preliminary data.</text>
</comment>